<organism evidence="2">
    <name type="scientific">marine sediment metagenome</name>
    <dbReference type="NCBI Taxonomy" id="412755"/>
    <lineage>
        <taxon>unclassified sequences</taxon>
        <taxon>metagenomes</taxon>
        <taxon>ecological metagenomes</taxon>
    </lineage>
</organism>
<feature type="domain" description="DUF234" evidence="1">
    <location>
        <begin position="107"/>
        <end position="202"/>
    </location>
</feature>
<gene>
    <name evidence="2" type="ORF">S01H1_78719</name>
</gene>
<dbReference type="InterPro" id="IPR004256">
    <property type="entry name" value="DUF234"/>
</dbReference>
<sequence length="229" mass="26707">KSAEENLKRICYSPDGFLFAEFGKIFKDIFEKKADYYKKIVRALVDGRKEVNEICDHLGIQSTGSFSKKLKELTAAGFISRDYIYDIKGEETGFTYYRLKDNYLRFYLKYIEPKKDLIAKGIYKEAALDNFDNWYTIMGLQFENLVLNNLNEILKILKIPAESIISASPYLQKKTKRQEACQIDLLVQTRYSLIVIEIKFKKKIGKAVIDETLTKIKKLKYPSKGEFRP</sequence>
<accession>X0ZHF2</accession>
<reference evidence="2" key="1">
    <citation type="journal article" date="2014" name="Front. Microbiol.">
        <title>High frequency of phylogenetically diverse reductive dehalogenase-homologous genes in deep subseafloor sedimentary metagenomes.</title>
        <authorList>
            <person name="Kawai M."/>
            <person name="Futagami T."/>
            <person name="Toyoda A."/>
            <person name="Takaki Y."/>
            <person name="Nishi S."/>
            <person name="Hori S."/>
            <person name="Arai W."/>
            <person name="Tsubouchi T."/>
            <person name="Morono Y."/>
            <person name="Uchiyama I."/>
            <person name="Ito T."/>
            <person name="Fujiyama A."/>
            <person name="Inagaki F."/>
            <person name="Takami H."/>
        </authorList>
    </citation>
    <scope>NUCLEOTIDE SEQUENCE</scope>
    <source>
        <strain evidence="2">Expedition CK06-06</strain>
    </source>
</reference>
<feature type="non-terminal residue" evidence="2">
    <location>
        <position position="1"/>
    </location>
</feature>
<proteinExistence type="predicted"/>
<dbReference type="PANTHER" id="PTHR34704">
    <property type="entry name" value="ATPASE"/>
    <property type="match status" value="1"/>
</dbReference>
<name>X0ZHF2_9ZZZZ</name>
<evidence type="ECO:0000313" key="2">
    <source>
        <dbReference type="EMBL" id="GAG47786.1"/>
    </source>
</evidence>
<feature type="non-terminal residue" evidence="2">
    <location>
        <position position="229"/>
    </location>
</feature>
<protein>
    <recommendedName>
        <fullName evidence="1">DUF234 domain-containing protein</fullName>
    </recommendedName>
</protein>
<dbReference type="Pfam" id="PF03008">
    <property type="entry name" value="DUF234"/>
    <property type="match status" value="1"/>
</dbReference>
<dbReference type="EMBL" id="BARS01053001">
    <property type="protein sequence ID" value="GAG47786.1"/>
    <property type="molecule type" value="Genomic_DNA"/>
</dbReference>
<dbReference type="AlphaFoldDB" id="X0ZHF2"/>
<comment type="caution">
    <text evidence="2">The sequence shown here is derived from an EMBL/GenBank/DDBJ whole genome shotgun (WGS) entry which is preliminary data.</text>
</comment>
<dbReference type="InterPro" id="IPR036388">
    <property type="entry name" value="WH-like_DNA-bd_sf"/>
</dbReference>
<dbReference type="Gene3D" id="1.10.10.10">
    <property type="entry name" value="Winged helix-like DNA-binding domain superfamily/Winged helix DNA-binding domain"/>
    <property type="match status" value="1"/>
</dbReference>
<evidence type="ECO:0000259" key="1">
    <source>
        <dbReference type="Pfam" id="PF03008"/>
    </source>
</evidence>
<dbReference type="SUPFAM" id="SSF46785">
    <property type="entry name" value="Winged helix' DNA-binding domain"/>
    <property type="match status" value="1"/>
</dbReference>
<dbReference type="PANTHER" id="PTHR34704:SF1">
    <property type="entry name" value="ATPASE"/>
    <property type="match status" value="1"/>
</dbReference>
<dbReference type="InterPro" id="IPR036390">
    <property type="entry name" value="WH_DNA-bd_sf"/>
</dbReference>